<keyword evidence="1" id="KW-0732">Signal</keyword>
<dbReference type="SMART" id="SM00198">
    <property type="entry name" value="SCP"/>
    <property type="match status" value="1"/>
</dbReference>
<reference evidence="3" key="1">
    <citation type="submission" date="2012-12" db="EMBL/GenBank/DDBJ databases">
        <title>Identification and characterization of a phenylalanine ammonia-lyase gene family in Isatis indigotica Fort.</title>
        <authorList>
            <person name="Liu Q."/>
            <person name="Chen J."/>
            <person name="Zhou X."/>
            <person name="Di P."/>
            <person name="Xiao Y."/>
            <person name="Xuan H."/>
            <person name="Zhang L."/>
            <person name="Chen W."/>
        </authorList>
    </citation>
    <scope>NUCLEOTIDE SEQUENCE</scope>
    <source>
        <tissue evidence="3">Salivary gland</tissue>
    </source>
</reference>
<dbReference type="PANTHER" id="PTHR10334">
    <property type="entry name" value="CYSTEINE-RICH SECRETORY PROTEIN-RELATED"/>
    <property type="match status" value="1"/>
</dbReference>
<dbReference type="AlphaFoldDB" id="A0A0K8RPZ8"/>
<accession>A0A0K8RPZ8</accession>
<dbReference type="EMBL" id="GADI01000651">
    <property type="protein sequence ID" value="JAA73157.1"/>
    <property type="molecule type" value="mRNA"/>
</dbReference>
<dbReference type="SUPFAM" id="SSF55797">
    <property type="entry name" value="PR-1-like"/>
    <property type="match status" value="1"/>
</dbReference>
<dbReference type="InterPro" id="IPR002413">
    <property type="entry name" value="V5_allergen-like"/>
</dbReference>
<dbReference type="CDD" id="cd05382">
    <property type="entry name" value="CAP_GAPR1-like"/>
    <property type="match status" value="1"/>
</dbReference>
<feature type="domain" description="SCP" evidence="2">
    <location>
        <begin position="48"/>
        <end position="183"/>
    </location>
</feature>
<dbReference type="GO" id="GO:0005576">
    <property type="term" value="C:extracellular region"/>
    <property type="evidence" value="ECO:0007669"/>
    <property type="project" value="InterPro"/>
</dbReference>
<dbReference type="InterPro" id="IPR001283">
    <property type="entry name" value="CRISP-related"/>
</dbReference>
<dbReference type="InterPro" id="IPR014044">
    <property type="entry name" value="CAP_dom"/>
</dbReference>
<protein>
    <submittedName>
        <fullName evidence="3">Putative antigen 5 protein</fullName>
    </submittedName>
</protein>
<dbReference type="InterPro" id="IPR034113">
    <property type="entry name" value="SCP_GAPR1-like"/>
</dbReference>
<organism evidence="3">
    <name type="scientific">Ixodes ricinus</name>
    <name type="common">Common tick</name>
    <name type="synonym">Acarus ricinus</name>
    <dbReference type="NCBI Taxonomy" id="34613"/>
    <lineage>
        <taxon>Eukaryota</taxon>
        <taxon>Metazoa</taxon>
        <taxon>Ecdysozoa</taxon>
        <taxon>Arthropoda</taxon>
        <taxon>Chelicerata</taxon>
        <taxon>Arachnida</taxon>
        <taxon>Acari</taxon>
        <taxon>Parasitiformes</taxon>
        <taxon>Ixodida</taxon>
        <taxon>Ixodoidea</taxon>
        <taxon>Ixodidae</taxon>
        <taxon>Ixodinae</taxon>
        <taxon>Ixodes</taxon>
    </lineage>
</organism>
<evidence type="ECO:0000259" key="2">
    <source>
        <dbReference type="SMART" id="SM00198"/>
    </source>
</evidence>
<dbReference type="Gene3D" id="3.40.33.10">
    <property type="entry name" value="CAP"/>
    <property type="match status" value="1"/>
</dbReference>
<dbReference type="InterPro" id="IPR018244">
    <property type="entry name" value="Allrgn_V5/Tpx1_CS"/>
</dbReference>
<dbReference type="PROSITE" id="PS01009">
    <property type="entry name" value="CRISP_1"/>
    <property type="match status" value="1"/>
</dbReference>
<dbReference type="PRINTS" id="PR00838">
    <property type="entry name" value="V5ALLERGEN"/>
</dbReference>
<evidence type="ECO:0000313" key="3">
    <source>
        <dbReference type="EMBL" id="JAA73157.1"/>
    </source>
</evidence>
<proteinExistence type="evidence at transcript level"/>
<feature type="signal peptide" evidence="1">
    <location>
        <begin position="1"/>
        <end position="35"/>
    </location>
</feature>
<evidence type="ECO:0000256" key="1">
    <source>
        <dbReference type="SAM" id="SignalP"/>
    </source>
</evidence>
<dbReference type="FunFam" id="3.40.33.10:FF:000002">
    <property type="entry name" value="Golgi-associated plant pathogenesis-related protein 1"/>
    <property type="match status" value="1"/>
</dbReference>
<name>A0A0K8RPZ8_IXORI</name>
<feature type="chain" id="PRO_5005518588" evidence="1">
    <location>
        <begin position="36"/>
        <end position="193"/>
    </location>
</feature>
<sequence length="193" mass="22180">VLKVLLTCLTNYVLCNFFRLKSLLTLCIVLNSVVGQYPNTQKEKDKTKFRKKCLAIHNKYRKLHRSPPMVLNDKINLWAQDWAEQNAAQDMMEHRSNNPYGENLYMFGPSPAPKGPKPKDVVSAWYDEIKYYDFNNGGFSGATGHFTQVVWKESTKLGCGWARSHSDNIYVVCNYSPPGNYMGKFKENVLRAK</sequence>
<dbReference type="PROSITE" id="PS01010">
    <property type="entry name" value="CRISP_2"/>
    <property type="match status" value="1"/>
</dbReference>
<dbReference type="Pfam" id="PF00188">
    <property type="entry name" value="CAP"/>
    <property type="match status" value="1"/>
</dbReference>
<feature type="non-terminal residue" evidence="3">
    <location>
        <position position="1"/>
    </location>
</feature>
<dbReference type="InterPro" id="IPR035940">
    <property type="entry name" value="CAP_sf"/>
</dbReference>
<dbReference type="PRINTS" id="PR00837">
    <property type="entry name" value="V5TPXLIKE"/>
</dbReference>